<protein>
    <recommendedName>
        <fullName evidence="3">Type I phosphodiesterase/nucleotide pyrophosphatase</fullName>
    </recommendedName>
</protein>
<dbReference type="Pfam" id="PF01663">
    <property type="entry name" value="Phosphodiest"/>
    <property type="match status" value="1"/>
</dbReference>
<keyword evidence="2" id="KW-1185">Reference proteome</keyword>
<evidence type="ECO:0008006" key="3">
    <source>
        <dbReference type="Google" id="ProtNLM"/>
    </source>
</evidence>
<comment type="caution">
    <text evidence="1">The sequence shown here is derived from an EMBL/GenBank/DDBJ whole genome shotgun (WGS) entry which is preliminary data.</text>
</comment>
<name>A0ABR2YSM9_9CHLO</name>
<dbReference type="EMBL" id="JALJOT010000005">
    <property type="protein sequence ID" value="KAK9914848.1"/>
    <property type="molecule type" value="Genomic_DNA"/>
</dbReference>
<gene>
    <name evidence="1" type="ORF">WJX75_001265</name>
</gene>
<dbReference type="Gene3D" id="3.40.720.10">
    <property type="entry name" value="Alkaline Phosphatase, subunit A"/>
    <property type="match status" value="1"/>
</dbReference>
<evidence type="ECO:0000313" key="1">
    <source>
        <dbReference type="EMBL" id="KAK9914848.1"/>
    </source>
</evidence>
<organism evidence="1 2">
    <name type="scientific">Coccomyxa subellipsoidea</name>
    <dbReference type="NCBI Taxonomy" id="248742"/>
    <lineage>
        <taxon>Eukaryota</taxon>
        <taxon>Viridiplantae</taxon>
        <taxon>Chlorophyta</taxon>
        <taxon>core chlorophytes</taxon>
        <taxon>Trebouxiophyceae</taxon>
        <taxon>Trebouxiophyceae incertae sedis</taxon>
        <taxon>Coccomyxaceae</taxon>
        <taxon>Coccomyxa</taxon>
    </lineage>
</organism>
<dbReference type="InterPro" id="IPR017850">
    <property type="entry name" value="Alkaline_phosphatase_core_sf"/>
</dbReference>
<sequence>MSLLLVATVASATFLPTPKVEHVLLLSVDGLHKVDVANYIKLYPKSAMATLVSQGVSYPNSQVIPPSDSFPGLLAFFTGASQKTTGIYYDDSWAYDIYSSGAACSVIKPFTLCKESWSSRRPCAYDESVDFNKALVFSGLAPSKCPISASTCKPELPHSFLKVNIIYEVLKAKNIYAAWADKHYAYDAVRGPSGTGCDDLFTPEVAAQVQAIVNQISGKNSFGNVSAPVPALFGMNYQTLSQAQKQYGYKDATATFTDGVLQSLTFVDASLASFFDALKVNKLDGKTAVILTAKHGQSPIDPTLFKSVDSGPVTTVIQGALNPNEPAQVDADTELLIWLNDYTNKTAIAAAAAALQANAASLGLQKVLFGDAITAQFGSNDIRKPSIIGISTPGVISDAGTSKLPHCPLPCPKMSCKVMEHGGFDPDDISVPIIVSHPFLSSPGSTDSTTVYTTQIAPTIMQLLGLDPSLLQGAVQEGTAVLPSVDLDVHVATANAIKGALSLEAFPAPIPAPASG</sequence>
<evidence type="ECO:0000313" key="2">
    <source>
        <dbReference type="Proteomes" id="UP001491310"/>
    </source>
</evidence>
<proteinExistence type="predicted"/>
<dbReference type="InterPro" id="IPR002591">
    <property type="entry name" value="Phosphodiest/P_Trfase"/>
</dbReference>
<dbReference type="SUPFAM" id="SSF53649">
    <property type="entry name" value="Alkaline phosphatase-like"/>
    <property type="match status" value="1"/>
</dbReference>
<accession>A0ABR2YSM9</accession>
<reference evidence="1 2" key="1">
    <citation type="journal article" date="2024" name="Nat. Commun.">
        <title>Phylogenomics reveals the evolutionary origins of lichenization in chlorophyte algae.</title>
        <authorList>
            <person name="Puginier C."/>
            <person name="Libourel C."/>
            <person name="Otte J."/>
            <person name="Skaloud P."/>
            <person name="Haon M."/>
            <person name="Grisel S."/>
            <person name="Petersen M."/>
            <person name="Berrin J.G."/>
            <person name="Delaux P.M."/>
            <person name="Dal Grande F."/>
            <person name="Keller J."/>
        </authorList>
    </citation>
    <scope>NUCLEOTIDE SEQUENCE [LARGE SCALE GENOMIC DNA]</scope>
    <source>
        <strain evidence="1 2">SAG 216-7</strain>
    </source>
</reference>
<dbReference type="Proteomes" id="UP001491310">
    <property type="component" value="Unassembled WGS sequence"/>
</dbReference>